<feature type="signal peptide" evidence="2">
    <location>
        <begin position="1"/>
        <end position="22"/>
    </location>
</feature>
<accession>A0ABD4YWK8</accession>
<reference evidence="4 6" key="2">
    <citation type="submission" date="2022-09" db="EMBL/GenBank/DDBJ databases">
        <title>Intensive care unit water sources are persistently colonized with multi-drug resistant bacteria and are the site of extensive horizontal gene transfer of antibiotic resistance genes.</title>
        <authorList>
            <person name="Diorio-Toth L."/>
        </authorList>
    </citation>
    <scope>NUCLEOTIDE SEQUENCE [LARGE SCALE GENOMIC DNA]</scope>
    <source>
        <strain evidence="4 6">GD03967</strain>
    </source>
</reference>
<keyword evidence="1" id="KW-0175">Coiled coil</keyword>
<sequence length="170" mass="18845">MNMKTAAIAAMLALSAPGLALAAPPTDAPARPAQPASPGGNVQNFDKQAAQVRENLENMQKQMDEIQKTTDPDARQKLMLEHRQLMQNTMGMMRQMWTGGMGPCCAQGGGGPHHRGGPMMGWNAMRGNYSGLTPEQVREHQYMRDQYMGMQQRMMEQMLQQQLNSATPQR</sequence>
<reference evidence="3 5" key="1">
    <citation type="submission" date="2020-04" db="EMBL/GenBank/DDBJ databases">
        <authorList>
            <person name="De Canck E."/>
        </authorList>
    </citation>
    <scope>NUCLEOTIDE SEQUENCE [LARGE SCALE GENOMIC DNA]</scope>
    <source>
        <strain evidence="3 5">LMG 3415</strain>
    </source>
</reference>
<dbReference type="EMBL" id="JAOBZK010000021">
    <property type="protein sequence ID" value="MDH1179573.1"/>
    <property type="molecule type" value="Genomic_DNA"/>
</dbReference>
<evidence type="ECO:0000256" key="2">
    <source>
        <dbReference type="SAM" id="SignalP"/>
    </source>
</evidence>
<protein>
    <submittedName>
        <fullName evidence="4">Uncharacterized protein</fullName>
    </submittedName>
</protein>
<dbReference type="Proteomes" id="UP000507140">
    <property type="component" value="Unassembled WGS sequence"/>
</dbReference>
<evidence type="ECO:0000313" key="4">
    <source>
        <dbReference type="EMBL" id="MDH1179573.1"/>
    </source>
</evidence>
<gene>
    <name evidence="3" type="ORF">LMG3415_05539</name>
    <name evidence="4" type="ORF">N5C72_15955</name>
</gene>
<keyword evidence="2" id="KW-0732">Signal</keyword>
<evidence type="ECO:0000313" key="5">
    <source>
        <dbReference type="Proteomes" id="UP000507140"/>
    </source>
</evidence>
<organism evidence="4 6">
    <name type="scientific">Achromobacter mucicolens</name>
    <dbReference type="NCBI Taxonomy" id="1389922"/>
    <lineage>
        <taxon>Bacteria</taxon>
        <taxon>Pseudomonadati</taxon>
        <taxon>Pseudomonadota</taxon>
        <taxon>Betaproteobacteria</taxon>
        <taxon>Burkholderiales</taxon>
        <taxon>Alcaligenaceae</taxon>
        <taxon>Achromobacter</taxon>
    </lineage>
</organism>
<dbReference type="Proteomes" id="UP001158644">
    <property type="component" value="Unassembled WGS sequence"/>
</dbReference>
<feature type="coiled-coil region" evidence="1">
    <location>
        <begin position="42"/>
        <end position="69"/>
    </location>
</feature>
<dbReference type="RefSeq" id="WP_233462080.1">
    <property type="nucleotide sequence ID" value="NZ_CADIKR010000009.1"/>
</dbReference>
<evidence type="ECO:0000313" key="6">
    <source>
        <dbReference type="Proteomes" id="UP001158644"/>
    </source>
</evidence>
<evidence type="ECO:0000313" key="3">
    <source>
        <dbReference type="EMBL" id="CAB3920811.1"/>
    </source>
</evidence>
<feature type="chain" id="PRO_5044725877" evidence="2">
    <location>
        <begin position="23"/>
        <end position="170"/>
    </location>
</feature>
<keyword evidence="5" id="KW-1185">Reference proteome</keyword>
<dbReference type="AlphaFoldDB" id="A0ABD4YWK8"/>
<name>A0ABD4YWK8_9BURK</name>
<comment type="caution">
    <text evidence="4">The sequence shown here is derived from an EMBL/GenBank/DDBJ whole genome shotgun (WGS) entry which is preliminary data.</text>
</comment>
<evidence type="ECO:0000256" key="1">
    <source>
        <dbReference type="SAM" id="Coils"/>
    </source>
</evidence>
<dbReference type="EMBL" id="CADIKR010000009">
    <property type="protein sequence ID" value="CAB3920811.1"/>
    <property type="molecule type" value="Genomic_DNA"/>
</dbReference>
<proteinExistence type="predicted"/>